<evidence type="ECO:0008006" key="3">
    <source>
        <dbReference type="Google" id="ProtNLM"/>
    </source>
</evidence>
<dbReference type="RefSeq" id="WP_164376062.1">
    <property type="nucleotide sequence ID" value="NZ_JASUZV010000006.1"/>
</dbReference>
<organism evidence="1 2">
    <name type="scientific">Streptococcus raffinosi</name>
    <dbReference type="NCBI Taxonomy" id="3053355"/>
    <lineage>
        <taxon>Bacteria</taxon>
        <taxon>Bacillati</taxon>
        <taxon>Bacillota</taxon>
        <taxon>Bacilli</taxon>
        <taxon>Lactobacillales</taxon>
        <taxon>Streptococcaceae</taxon>
        <taxon>Streptococcus</taxon>
    </lineage>
</organism>
<gene>
    <name evidence="1" type="ORF">QRD39_05495</name>
</gene>
<evidence type="ECO:0000313" key="1">
    <source>
        <dbReference type="EMBL" id="MDL5043564.1"/>
    </source>
</evidence>
<evidence type="ECO:0000313" key="2">
    <source>
        <dbReference type="Proteomes" id="UP001529255"/>
    </source>
</evidence>
<proteinExistence type="predicted"/>
<comment type="caution">
    <text evidence="1">The sequence shown here is derived from an EMBL/GenBank/DDBJ whole genome shotgun (WGS) entry which is preliminary data.</text>
</comment>
<sequence length="154" mass="18251">MIFEDEFSAKQTDMIQLALEYANRVEQKVDTVYIYCSFETMYSFDVFYKDDKNNIVMLHELSKKGMSESEIDNLIFSVLKLGNKDLQDIQKICQKYNRPMPSQIKLIYDNVKKSVNGKYSYDLFYSNSDTLTADDIFEQWYNEVKEEVESSRKI</sequence>
<dbReference type="Proteomes" id="UP001529255">
    <property type="component" value="Unassembled WGS sequence"/>
</dbReference>
<reference evidence="1 2" key="1">
    <citation type="submission" date="2023-06" db="EMBL/GenBank/DDBJ databases">
        <title>A potential novel species of Streptococcus isolated from human milk sample.</title>
        <authorList>
            <person name="Nguyen H.V."/>
            <person name="Trinh A.T.V."/>
            <person name="Hoang A.T.L."/>
            <person name="Bui L.N.H."/>
            <person name="Tran Q.T.L."/>
            <person name="Trinh T."/>
        </authorList>
    </citation>
    <scope>NUCLEOTIDE SEQUENCE [LARGE SCALE GENOMIC DNA]</scope>
    <source>
        <strain evidence="1 2">VTCC 12812</strain>
    </source>
</reference>
<name>A0ABT7LSD2_9STRE</name>
<protein>
    <recommendedName>
        <fullName evidence="3">DUF600 domain-containing protein</fullName>
    </recommendedName>
</protein>
<accession>A0ABT7LSD2</accession>
<dbReference type="EMBL" id="JASUZV010000006">
    <property type="protein sequence ID" value="MDL5043564.1"/>
    <property type="molecule type" value="Genomic_DNA"/>
</dbReference>
<keyword evidence="2" id="KW-1185">Reference proteome</keyword>